<sequence length="214" mass="24823">MIFKKKRKRDLYFKASKLALDNSRLICDEAQFLIDKNHYARGFALSIISLEESAKSFLLRLISLDLVYEDKTMKFVRNHESKLQQSSQILSLSPKLIQAFVGLAQMAQDAGYIKTEIEIPKNYHEKIKQLEEITQMVAKYHNKKNDSLYVDVREGRIINPNEITKKEQASTIAEMADMQIDIVEIAHKLDDSKCLEIWKSPYVSMLKIDHLLKS</sequence>
<evidence type="ECO:0000313" key="2">
    <source>
        <dbReference type="Proteomes" id="UP000232412"/>
    </source>
</evidence>
<gene>
    <name evidence="1" type="ORF">NSIN_20281</name>
</gene>
<evidence type="ECO:0008006" key="3">
    <source>
        <dbReference type="Google" id="ProtNLM"/>
    </source>
</evidence>
<dbReference type="NCBIfam" id="TIGR04498">
    <property type="entry name" value="AbiV_defense"/>
    <property type="match status" value="1"/>
</dbReference>
<dbReference type="Pfam" id="PF18728">
    <property type="entry name" value="HEPN_AbiV"/>
    <property type="match status" value="1"/>
</dbReference>
<dbReference type="InterPro" id="IPR030987">
    <property type="entry name" value="AbiV"/>
</dbReference>
<keyword evidence="2" id="KW-1185">Reference proteome</keyword>
<dbReference type="AlphaFoldDB" id="A0A2H1EFG2"/>
<protein>
    <recommendedName>
        <fullName evidence="3">AbiV family abortive infection protein</fullName>
    </recommendedName>
</protein>
<accession>A0A2H1EFG2</accession>
<organism evidence="1 2">
    <name type="scientific">Nitrosotalea sinensis</name>
    <dbReference type="NCBI Taxonomy" id="1499975"/>
    <lineage>
        <taxon>Archaea</taxon>
        <taxon>Nitrososphaerota</taxon>
        <taxon>Nitrososphaeria</taxon>
        <taxon>Nitrosotaleales</taxon>
        <taxon>Nitrosotaleaceae</taxon>
        <taxon>Nitrosotalea</taxon>
    </lineage>
</organism>
<dbReference type="Proteomes" id="UP000232412">
    <property type="component" value="Unassembled WGS sequence"/>
</dbReference>
<reference evidence="2" key="1">
    <citation type="submission" date="2016-12" db="EMBL/GenBank/DDBJ databases">
        <authorList>
            <person name="Herbold C."/>
        </authorList>
    </citation>
    <scope>NUCLEOTIDE SEQUENCE [LARGE SCALE GENOMIC DNA]</scope>
</reference>
<name>A0A2H1EFG2_9ARCH</name>
<proteinExistence type="predicted"/>
<dbReference type="EMBL" id="FRFC01000003">
    <property type="protein sequence ID" value="SHO44262.1"/>
    <property type="molecule type" value="Genomic_DNA"/>
</dbReference>
<evidence type="ECO:0000313" key="1">
    <source>
        <dbReference type="EMBL" id="SHO44262.1"/>
    </source>
</evidence>